<dbReference type="EMBL" id="JBBKAI010000002">
    <property type="protein sequence ID" value="MEJ8655282.1"/>
    <property type="molecule type" value="Genomic_DNA"/>
</dbReference>
<evidence type="ECO:0000313" key="1">
    <source>
        <dbReference type="EMBL" id="MEJ8655282.1"/>
    </source>
</evidence>
<dbReference type="Proteomes" id="UP001375539">
    <property type="component" value="Unassembled WGS sequence"/>
</dbReference>
<name>A0ACC6QAE8_9ACTN</name>
<accession>A0ACC6QAE8</accession>
<comment type="caution">
    <text evidence="1">The sequence shown here is derived from an EMBL/GenBank/DDBJ whole genome shotgun (WGS) entry which is preliminary data.</text>
</comment>
<proteinExistence type="predicted"/>
<gene>
    <name evidence="1" type="ORF">WKI58_01865</name>
</gene>
<organism evidence="1 2">
    <name type="scientific">Streptomyces pratisoli</name>
    <dbReference type="NCBI Taxonomy" id="3139917"/>
    <lineage>
        <taxon>Bacteria</taxon>
        <taxon>Bacillati</taxon>
        <taxon>Actinomycetota</taxon>
        <taxon>Actinomycetes</taxon>
        <taxon>Kitasatosporales</taxon>
        <taxon>Streptomycetaceae</taxon>
        <taxon>Streptomyces</taxon>
    </lineage>
</organism>
<reference evidence="1" key="1">
    <citation type="submission" date="2024-03" db="EMBL/GenBank/DDBJ databases">
        <title>Novel Streptomyces species of biotechnological and ecological value are a feature of Machair soil.</title>
        <authorList>
            <person name="Prole J.R."/>
            <person name="Goodfellow M."/>
            <person name="Allenby N."/>
            <person name="Ward A.C."/>
        </authorList>
    </citation>
    <scope>NUCLEOTIDE SEQUENCE</scope>
    <source>
        <strain evidence="1">MS1.AVA.4</strain>
    </source>
</reference>
<evidence type="ECO:0000313" key="2">
    <source>
        <dbReference type="Proteomes" id="UP001375539"/>
    </source>
</evidence>
<protein>
    <submittedName>
        <fullName evidence="1">Uncharacterized protein</fullName>
    </submittedName>
</protein>
<sequence length="147" mass="15049">MGPSAGDDLDESEGEVLTGPLWRHALWVVGVTALGVGFGWFSALSRIGPDEYGLPVIAPGPLLPYLAAWTVVGLLAATALRAAAARVPVYAPGAVAFGLTCLGTRVSLGWRPEAPLLGTLAAVALTAAGAWCLIALRPVPGRRPARS</sequence>
<keyword evidence="2" id="KW-1185">Reference proteome</keyword>